<organism evidence="6 7">
    <name type="scientific">Candidatus Aphodomorpha intestinavium</name>
    <dbReference type="NCBI Taxonomy" id="2840672"/>
    <lineage>
        <taxon>Bacteria</taxon>
        <taxon>Bacillati</taxon>
        <taxon>Bacillota</taxon>
        <taxon>Clostridia</taxon>
        <taxon>Eubacteriales</taxon>
        <taxon>Candidatus Aphodomorpha</taxon>
    </lineage>
</organism>
<dbReference type="PANTHER" id="PTHR24220">
    <property type="entry name" value="IMPORT ATP-BINDING PROTEIN"/>
    <property type="match status" value="1"/>
</dbReference>
<evidence type="ECO:0000256" key="4">
    <source>
        <dbReference type="SAM" id="MobiDB-lite"/>
    </source>
</evidence>
<accession>A0A9D1STC7</accession>
<dbReference type="InterPro" id="IPR017911">
    <property type="entry name" value="MacB-like_ATP-bd"/>
</dbReference>
<dbReference type="Pfam" id="PF00005">
    <property type="entry name" value="ABC_tran"/>
    <property type="match status" value="1"/>
</dbReference>
<reference evidence="6" key="2">
    <citation type="journal article" date="2021" name="PeerJ">
        <title>Extensive microbial diversity within the chicken gut microbiome revealed by metagenomics and culture.</title>
        <authorList>
            <person name="Gilroy R."/>
            <person name="Ravi A."/>
            <person name="Getino M."/>
            <person name="Pursley I."/>
            <person name="Horton D.L."/>
            <person name="Alikhan N.F."/>
            <person name="Baker D."/>
            <person name="Gharbi K."/>
            <person name="Hall N."/>
            <person name="Watson M."/>
            <person name="Adriaenssens E.M."/>
            <person name="Foster-Nyarko E."/>
            <person name="Jarju S."/>
            <person name="Secka A."/>
            <person name="Antonio M."/>
            <person name="Oren A."/>
            <person name="Chaudhuri R.R."/>
            <person name="La Ragione R."/>
            <person name="Hildebrand F."/>
            <person name="Pallen M.J."/>
        </authorList>
    </citation>
    <scope>NUCLEOTIDE SEQUENCE</scope>
    <source>
        <strain evidence="6">ChiGjej2B2-16831</strain>
    </source>
</reference>
<comment type="caution">
    <text evidence="6">The sequence shown here is derived from an EMBL/GenBank/DDBJ whole genome shotgun (WGS) entry which is preliminary data.</text>
</comment>
<dbReference type="GO" id="GO:0022857">
    <property type="term" value="F:transmembrane transporter activity"/>
    <property type="evidence" value="ECO:0007669"/>
    <property type="project" value="TreeGrafter"/>
</dbReference>
<evidence type="ECO:0000256" key="3">
    <source>
        <dbReference type="ARBA" id="ARBA00022840"/>
    </source>
</evidence>
<dbReference type="SMART" id="SM00382">
    <property type="entry name" value="AAA"/>
    <property type="match status" value="1"/>
</dbReference>
<dbReference type="GO" id="GO:0005524">
    <property type="term" value="F:ATP binding"/>
    <property type="evidence" value="ECO:0007669"/>
    <property type="project" value="UniProtKB-KW"/>
</dbReference>
<name>A0A9D1STC7_9FIRM</name>
<protein>
    <submittedName>
        <fullName evidence="6">ABC transporter ATP-binding protein</fullName>
    </submittedName>
</protein>
<keyword evidence="3 6" id="KW-0067">ATP-binding</keyword>
<dbReference type="CDD" id="cd03255">
    <property type="entry name" value="ABC_MJ0796_LolCDE_FtsE"/>
    <property type="match status" value="1"/>
</dbReference>
<sequence>MEQSPLIDVRGAKKVYRVGSVDVQALRGVDLAIDAGELCCIIGRSGSGKSTLLNVLAGLEHVTAGELIVAGQHLERMNQSELIRFRQRHVGFIFQSFNLMPYYTALENVAFPLAFRGVPAQRRNRMAAEMLRLVGLETHMKHKPSQMSGGQQQRVGIARALVTDPEIVFADEPTGNLDSGTSDEVMHVICRILREKHKTLIMVTHDPHMAEYADRVVDLLDGRIVDIRRQTPLDAGQDGRADGMQIKEQKETEA</sequence>
<dbReference type="Gene3D" id="3.40.50.300">
    <property type="entry name" value="P-loop containing nucleotide triphosphate hydrolases"/>
    <property type="match status" value="1"/>
</dbReference>
<feature type="region of interest" description="Disordered" evidence="4">
    <location>
        <begin position="231"/>
        <end position="254"/>
    </location>
</feature>
<dbReference type="PROSITE" id="PS00211">
    <property type="entry name" value="ABC_TRANSPORTER_1"/>
    <property type="match status" value="1"/>
</dbReference>
<keyword evidence="1" id="KW-0813">Transport</keyword>
<evidence type="ECO:0000313" key="7">
    <source>
        <dbReference type="Proteomes" id="UP000824128"/>
    </source>
</evidence>
<dbReference type="SUPFAM" id="SSF52540">
    <property type="entry name" value="P-loop containing nucleoside triphosphate hydrolases"/>
    <property type="match status" value="1"/>
</dbReference>
<proteinExistence type="predicted"/>
<feature type="domain" description="ABC transporter" evidence="5">
    <location>
        <begin position="7"/>
        <end position="246"/>
    </location>
</feature>
<dbReference type="PROSITE" id="PS50893">
    <property type="entry name" value="ABC_TRANSPORTER_2"/>
    <property type="match status" value="1"/>
</dbReference>
<dbReference type="InterPro" id="IPR003439">
    <property type="entry name" value="ABC_transporter-like_ATP-bd"/>
</dbReference>
<keyword evidence="2" id="KW-0547">Nucleotide-binding</keyword>
<dbReference type="PANTHER" id="PTHR24220:SF86">
    <property type="entry name" value="ABC TRANSPORTER ABCH.1"/>
    <property type="match status" value="1"/>
</dbReference>
<gene>
    <name evidence="6" type="ORF">IAD24_04670</name>
</gene>
<dbReference type="AlphaFoldDB" id="A0A9D1STC7"/>
<evidence type="ECO:0000313" key="6">
    <source>
        <dbReference type="EMBL" id="HIU94434.1"/>
    </source>
</evidence>
<dbReference type="InterPro" id="IPR003593">
    <property type="entry name" value="AAA+_ATPase"/>
</dbReference>
<dbReference type="FunFam" id="3.40.50.300:FF:000032">
    <property type="entry name" value="Export ABC transporter ATP-binding protein"/>
    <property type="match status" value="1"/>
</dbReference>
<evidence type="ECO:0000256" key="1">
    <source>
        <dbReference type="ARBA" id="ARBA00022448"/>
    </source>
</evidence>
<dbReference type="Proteomes" id="UP000824128">
    <property type="component" value="Unassembled WGS sequence"/>
</dbReference>
<dbReference type="InterPro" id="IPR027417">
    <property type="entry name" value="P-loop_NTPase"/>
</dbReference>
<evidence type="ECO:0000256" key="2">
    <source>
        <dbReference type="ARBA" id="ARBA00022741"/>
    </source>
</evidence>
<dbReference type="GO" id="GO:0005886">
    <property type="term" value="C:plasma membrane"/>
    <property type="evidence" value="ECO:0007669"/>
    <property type="project" value="TreeGrafter"/>
</dbReference>
<dbReference type="GO" id="GO:0016887">
    <property type="term" value="F:ATP hydrolysis activity"/>
    <property type="evidence" value="ECO:0007669"/>
    <property type="project" value="InterPro"/>
</dbReference>
<dbReference type="InterPro" id="IPR017871">
    <property type="entry name" value="ABC_transporter-like_CS"/>
</dbReference>
<dbReference type="InterPro" id="IPR015854">
    <property type="entry name" value="ABC_transpr_LolD-like"/>
</dbReference>
<reference evidence="6" key="1">
    <citation type="submission" date="2020-10" db="EMBL/GenBank/DDBJ databases">
        <authorList>
            <person name="Gilroy R."/>
        </authorList>
    </citation>
    <scope>NUCLEOTIDE SEQUENCE</scope>
    <source>
        <strain evidence="6">ChiGjej2B2-16831</strain>
    </source>
</reference>
<dbReference type="EMBL" id="DVNZ01000145">
    <property type="protein sequence ID" value="HIU94434.1"/>
    <property type="molecule type" value="Genomic_DNA"/>
</dbReference>
<evidence type="ECO:0000259" key="5">
    <source>
        <dbReference type="PROSITE" id="PS50893"/>
    </source>
</evidence>
<dbReference type="GO" id="GO:0098796">
    <property type="term" value="C:membrane protein complex"/>
    <property type="evidence" value="ECO:0007669"/>
    <property type="project" value="UniProtKB-ARBA"/>
</dbReference>